<organism evidence="1 2">
    <name type="scientific">bacterium (Candidatus Blackallbacteria) CG17_big_fil_post_rev_8_21_14_2_50_48_46</name>
    <dbReference type="NCBI Taxonomy" id="2014261"/>
    <lineage>
        <taxon>Bacteria</taxon>
        <taxon>Candidatus Blackallbacteria</taxon>
    </lineage>
</organism>
<dbReference type="InterPro" id="IPR029063">
    <property type="entry name" value="SAM-dependent_MTases_sf"/>
</dbReference>
<dbReference type="PANTHER" id="PTHR43861">
    <property type="entry name" value="TRANS-ACONITATE 2-METHYLTRANSFERASE-RELATED"/>
    <property type="match status" value="1"/>
</dbReference>
<name>A0A2M7G5X5_9BACT</name>
<comment type="caution">
    <text evidence="1">The sequence shown here is derived from an EMBL/GenBank/DDBJ whole genome shotgun (WGS) entry which is preliminary data.</text>
</comment>
<dbReference type="SUPFAM" id="SSF53335">
    <property type="entry name" value="S-adenosyl-L-methionine-dependent methyltransferases"/>
    <property type="match status" value="1"/>
</dbReference>
<evidence type="ECO:0000313" key="2">
    <source>
        <dbReference type="Proteomes" id="UP000231019"/>
    </source>
</evidence>
<evidence type="ECO:0000313" key="1">
    <source>
        <dbReference type="EMBL" id="PIW17450.1"/>
    </source>
</evidence>
<dbReference type="AlphaFoldDB" id="A0A2M7G5X5"/>
<proteinExistence type="predicted"/>
<keyword evidence="1" id="KW-0489">Methyltransferase</keyword>
<gene>
    <name evidence="1" type="ORF">COW36_08095</name>
</gene>
<protein>
    <submittedName>
        <fullName evidence="1">Class I SAM-dependent methyltransferase</fullName>
    </submittedName>
</protein>
<dbReference type="Proteomes" id="UP000231019">
    <property type="component" value="Unassembled WGS sequence"/>
</dbReference>
<sequence>MPEFNQLEFERLNQIADDYDLSPFDTRMRQYMLRTLKPWLKPGKALEMGCMHGEFTSLLAALYPDLTVVEAAAQFIEATRQRVGKAVVFKQSLFETFESEERYDAIFLLHVLEHLDHPVAVLEKAKSLLSPTGRLFLIVPNGNAPSRQIAVKMGILRHLCDLSEADLKHGHRRVYLSDTFENDAREAGLKILARGGIFYKPLANFQFDRLIGTDLISDAFMEACFALGMEHPTQCASIFLVCEAP</sequence>
<keyword evidence="1" id="KW-0808">Transferase</keyword>
<dbReference type="GO" id="GO:0032259">
    <property type="term" value="P:methylation"/>
    <property type="evidence" value="ECO:0007669"/>
    <property type="project" value="UniProtKB-KW"/>
</dbReference>
<dbReference type="GO" id="GO:0008168">
    <property type="term" value="F:methyltransferase activity"/>
    <property type="evidence" value="ECO:0007669"/>
    <property type="project" value="UniProtKB-KW"/>
</dbReference>
<reference evidence="1 2" key="1">
    <citation type="submission" date="2017-09" db="EMBL/GenBank/DDBJ databases">
        <title>Depth-based differentiation of microbial function through sediment-hosted aquifers and enrichment of novel symbionts in the deep terrestrial subsurface.</title>
        <authorList>
            <person name="Probst A.J."/>
            <person name="Ladd B."/>
            <person name="Jarett J.K."/>
            <person name="Geller-Mcgrath D.E."/>
            <person name="Sieber C.M."/>
            <person name="Emerson J.B."/>
            <person name="Anantharaman K."/>
            <person name="Thomas B.C."/>
            <person name="Malmstrom R."/>
            <person name="Stieglmeier M."/>
            <person name="Klingl A."/>
            <person name="Woyke T."/>
            <person name="Ryan C.M."/>
            <person name="Banfield J.F."/>
        </authorList>
    </citation>
    <scope>NUCLEOTIDE SEQUENCE [LARGE SCALE GENOMIC DNA]</scope>
    <source>
        <strain evidence="1">CG17_big_fil_post_rev_8_21_14_2_50_48_46</strain>
    </source>
</reference>
<dbReference type="EMBL" id="PFFQ01000023">
    <property type="protein sequence ID" value="PIW17450.1"/>
    <property type="molecule type" value="Genomic_DNA"/>
</dbReference>
<dbReference type="CDD" id="cd02440">
    <property type="entry name" value="AdoMet_MTases"/>
    <property type="match status" value="1"/>
</dbReference>
<accession>A0A2M7G5X5</accession>
<dbReference type="Pfam" id="PF13489">
    <property type="entry name" value="Methyltransf_23"/>
    <property type="match status" value="1"/>
</dbReference>
<dbReference type="Gene3D" id="3.40.50.150">
    <property type="entry name" value="Vaccinia Virus protein VP39"/>
    <property type="match status" value="1"/>
</dbReference>